<keyword evidence="19" id="KW-1185">Reference proteome</keyword>
<evidence type="ECO:0000256" key="15">
    <source>
        <dbReference type="SAM" id="MobiDB-lite"/>
    </source>
</evidence>
<proteinExistence type="inferred from homology"/>
<accession>A0A167DM78</accession>
<evidence type="ECO:0000256" key="8">
    <source>
        <dbReference type="ARBA" id="ARBA00023117"/>
    </source>
</evidence>
<dbReference type="InterPro" id="IPR037800">
    <property type="entry name" value="GCN5"/>
</dbReference>
<evidence type="ECO:0000259" key="16">
    <source>
        <dbReference type="PROSITE" id="PS50014"/>
    </source>
</evidence>
<name>A0A167DM78_9ASCO</name>
<evidence type="ECO:0000256" key="1">
    <source>
        <dbReference type="ARBA" id="ARBA00004123"/>
    </source>
</evidence>
<dbReference type="InterPro" id="IPR016181">
    <property type="entry name" value="Acyl_CoA_acyltransferase"/>
</dbReference>
<dbReference type="GO" id="GO:0140671">
    <property type="term" value="C:ADA complex"/>
    <property type="evidence" value="ECO:0007669"/>
    <property type="project" value="UniProtKB-ARBA"/>
</dbReference>
<evidence type="ECO:0000256" key="6">
    <source>
        <dbReference type="ARBA" id="ARBA00022853"/>
    </source>
</evidence>
<sequence>MVESENKRKASAEADDQYLSKRMKADMDEEDEGDEQEEEDEEEEEEEEDGAEGEDEEGEEEEDDEEEEDEEGNEDDEEGEDEEEDGEEEEEDEEDAERVPGEVEDEGADDDDDEEDDEDDQADVDDGENNEEGEDEEDDQEAEDVEAEDEAENADEDDPKEEDEDEDEEDPPRRTVTKKYVSKNMRKNSKHNTASSKENGQDDDEDEDEEEEEEDDDEDNDNDNDNDDNEKSKIKDKKIKKEEGSKYNMHQDKANKIKNENGSAVKAEEDEEDDDQDQKDDEDESKSEAADQAAGENGESGENEDTANVTTFVFDDVEYKYKERAAVIEEREGKIEFRVVNNDNKPESMMILTGLKNIFQKQLPKMPREYIARLVYDRSHVSIAVIRRPHLQVVGGITYRPFESRKFAEIVFCAISSTEQVRGYGAHLMNHLKDYVKGTTPIMYFLTYADNYAIGYFKKQGFTKDITLDKSIWMGYIKDYEGGTIMQCSMLPRIRYLDAGKILLLQKAAVMAKIREISKSHIVRPGIQEFRQGVTKIDPMTIPGLKEAGWTPEMDELARRPKRGPHFAVMQHLLSEMENHPSAWPFAQPVNRDEVADYYEVIKEPMDLSTMESRLEADSYASMEDFLYDARLIFNNCRSYNNETTTYYKNATKLEKFLYAKIREIPEYSHLVE</sequence>
<dbReference type="CDD" id="cd04301">
    <property type="entry name" value="NAT_SF"/>
    <property type="match status" value="1"/>
</dbReference>
<feature type="domain" description="N-acetyltransferase" evidence="17">
    <location>
        <begin position="335"/>
        <end position="491"/>
    </location>
</feature>
<evidence type="ECO:0000256" key="11">
    <source>
        <dbReference type="ARBA" id="ARBA00023242"/>
    </source>
</evidence>
<dbReference type="RefSeq" id="XP_018735540.1">
    <property type="nucleotide sequence ID" value="XM_018878214.1"/>
</dbReference>
<dbReference type="InterPro" id="IPR000182">
    <property type="entry name" value="GNAT_dom"/>
</dbReference>
<organism evidence="18 19">
    <name type="scientific">Sugiyamaella lignohabitans</name>
    <dbReference type="NCBI Taxonomy" id="796027"/>
    <lineage>
        <taxon>Eukaryota</taxon>
        <taxon>Fungi</taxon>
        <taxon>Dikarya</taxon>
        <taxon>Ascomycota</taxon>
        <taxon>Saccharomycotina</taxon>
        <taxon>Dipodascomycetes</taxon>
        <taxon>Dipodascales</taxon>
        <taxon>Trichomonascaceae</taxon>
        <taxon>Sugiyamaella</taxon>
    </lineage>
</organism>
<dbReference type="GO" id="GO:0010484">
    <property type="term" value="F:histone H3 acetyltransferase activity"/>
    <property type="evidence" value="ECO:0007669"/>
    <property type="project" value="TreeGrafter"/>
</dbReference>
<protein>
    <recommendedName>
        <fullName evidence="4">Histone acetyltransferase GCN5</fullName>
        <ecNumber evidence="3">2.3.1.48</ecNumber>
    </recommendedName>
</protein>
<feature type="region of interest" description="Disordered" evidence="15">
    <location>
        <begin position="1"/>
        <end position="309"/>
    </location>
</feature>
<keyword evidence="9" id="KW-0010">Activator</keyword>
<keyword evidence="7" id="KW-0805">Transcription regulation</keyword>
<dbReference type="SUPFAM" id="SSF55729">
    <property type="entry name" value="Acyl-CoA N-acyltransferases (Nat)"/>
    <property type="match status" value="1"/>
</dbReference>
<evidence type="ECO:0000256" key="2">
    <source>
        <dbReference type="ARBA" id="ARBA00008607"/>
    </source>
</evidence>
<evidence type="ECO:0000256" key="4">
    <source>
        <dbReference type="ARBA" id="ARBA00019713"/>
    </source>
</evidence>
<dbReference type="FunFam" id="1.20.920.10:FF:000046">
    <property type="entry name" value="Histone acetyltransferase GCN5"/>
    <property type="match status" value="1"/>
</dbReference>
<dbReference type="GeneID" id="30033133"/>
<evidence type="ECO:0000313" key="18">
    <source>
        <dbReference type="EMBL" id="ANB13063.1"/>
    </source>
</evidence>
<dbReference type="GO" id="GO:0045944">
    <property type="term" value="P:positive regulation of transcription by RNA polymerase II"/>
    <property type="evidence" value="ECO:0007669"/>
    <property type="project" value="TreeGrafter"/>
</dbReference>
<dbReference type="Pfam" id="PF00583">
    <property type="entry name" value="Acetyltransf_1"/>
    <property type="match status" value="1"/>
</dbReference>
<dbReference type="EC" id="2.3.1.48" evidence="3"/>
<comment type="similarity">
    <text evidence="2">Belongs to the acetyltransferase family. GCN5 subfamily.</text>
</comment>
<evidence type="ECO:0000256" key="10">
    <source>
        <dbReference type="ARBA" id="ARBA00023163"/>
    </source>
</evidence>
<dbReference type="SUPFAM" id="SSF47370">
    <property type="entry name" value="Bromodomain"/>
    <property type="match status" value="1"/>
</dbReference>
<gene>
    <name evidence="18" type="primary">GCN5</name>
    <name evidence="18" type="ORF">AWJ20_1341</name>
</gene>
<keyword evidence="12" id="KW-0012">Acyltransferase</keyword>
<feature type="domain" description="Bromo" evidence="16">
    <location>
        <begin position="578"/>
        <end position="648"/>
    </location>
</feature>
<dbReference type="FunFam" id="3.40.630.30:FF:000004">
    <property type="entry name" value="Histone acetyltransferase KAT2A"/>
    <property type="match status" value="1"/>
</dbReference>
<keyword evidence="11" id="KW-0539">Nucleus</keyword>
<keyword evidence="5 18" id="KW-0808">Transferase</keyword>
<feature type="compositionally biased region" description="Basic and acidic residues" evidence="15">
    <location>
        <begin position="229"/>
        <end position="259"/>
    </location>
</feature>
<evidence type="ECO:0000259" key="17">
    <source>
        <dbReference type="PROSITE" id="PS51186"/>
    </source>
</evidence>
<feature type="compositionally biased region" description="Basic residues" evidence="15">
    <location>
        <begin position="175"/>
        <end position="190"/>
    </location>
</feature>
<comment type="subcellular location">
    <subcellularLocation>
        <location evidence="1">Nucleus</location>
    </subcellularLocation>
</comment>
<keyword evidence="6" id="KW-0156">Chromatin regulator</keyword>
<evidence type="ECO:0000256" key="9">
    <source>
        <dbReference type="ARBA" id="ARBA00023159"/>
    </source>
</evidence>
<dbReference type="PANTHER" id="PTHR45750:SF3">
    <property type="entry name" value="HISTONE ACETYLTRANSFERASE"/>
    <property type="match status" value="1"/>
</dbReference>
<dbReference type="PROSITE" id="PS51186">
    <property type="entry name" value="GNAT"/>
    <property type="match status" value="1"/>
</dbReference>
<dbReference type="PANTHER" id="PTHR45750">
    <property type="entry name" value="GH11602P"/>
    <property type="match status" value="1"/>
</dbReference>
<dbReference type="PROSITE" id="PS00633">
    <property type="entry name" value="BROMODOMAIN_1"/>
    <property type="match status" value="1"/>
</dbReference>
<evidence type="ECO:0000256" key="14">
    <source>
        <dbReference type="PROSITE-ProRule" id="PRU00035"/>
    </source>
</evidence>
<dbReference type="PROSITE" id="PS50014">
    <property type="entry name" value="BROMODOMAIN_2"/>
    <property type="match status" value="1"/>
</dbReference>
<dbReference type="Pfam" id="PF00439">
    <property type="entry name" value="Bromodomain"/>
    <property type="match status" value="1"/>
</dbReference>
<dbReference type="EMBL" id="CP014501">
    <property type="protein sequence ID" value="ANB13063.1"/>
    <property type="molecule type" value="Genomic_DNA"/>
</dbReference>
<feature type="compositionally biased region" description="Acidic residues" evidence="15">
    <location>
        <begin position="268"/>
        <end position="285"/>
    </location>
</feature>
<feature type="compositionally biased region" description="Basic and acidic residues" evidence="15">
    <location>
        <begin position="1"/>
        <end position="12"/>
    </location>
</feature>
<dbReference type="Gene3D" id="3.40.630.30">
    <property type="match status" value="1"/>
</dbReference>
<dbReference type="SMART" id="SM00297">
    <property type="entry name" value="BROMO"/>
    <property type="match status" value="1"/>
</dbReference>
<dbReference type="InterPro" id="IPR001487">
    <property type="entry name" value="Bromodomain"/>
</dbReference>
<dbReference type="InterPro" id="IPR036427">
    <property type="entry name" value="Bromodomain-like_sf"/>
</dbReference>
<evidence type="ECO:0000256" key="13">
    <source>
        <dbReference type="ARBA" id="ARBA00048017"/>
    </source>
</evidence>
<dbReference type="Gene3D" id="1.20.920.10">
    <property type="entry name" value="Bromodomain-like"/>
    <property type="match status" value="1"/>
</dbReference>
<evidence type="ECO:0000256" key="5">
    <source>
        <dbReference type="ARBA" id="ARBA00022679"/>
    </source>
</evidence>
<dbReference type="InterPro" id="IPR018359">
    <property type="entry name" value="Bromodomain_CS"/>
</dbReference>
<reference evidence="18 19" key="1">
    <citation type="submission" date="2016-02" db="EMBL/GenBank/DDBJ databases">
        <title>Complete genome sequence and transcriptome regulation of the pentose utilising yeast Sugiyamaella lignohabitans.</title>
        <authorList>
            <person name="Bellasio M."/>
            <person name="Peymann A."/>
            <person name="Valli M."/>
            <person name="Sipitzky M."/>
            <person name="Graf A."/>
            <person name="Sauer M."/>
            <person name="Marx H."/>
            <person name="Mattanovich D."/>
        </authorList>
    </citation>
    <scope>NUCLEOTIDE SEQUENCE [LARGE SCALE GENOMIC DNA]</scope>
    <source>
        <strain evidence="18 19">CBS 10342</strain>
    </source>
</reference>
<dbReference type="OrthoDB" id="1937912at2759"/>
<evidence type="ECO:0000256" key="12">
    <source>
        <dbReference type="ARBA" id="ARBA00023315"/>
    </source>
</evidence>
<dbReference type="GO" id="GO:0005634">
    <property type="term" value="C:nucleus"/>
    <property type="evidence" value="ECO:0007669"/>
    <property type="project" value="UniProtKB-SubCell"/>
</dbReference>
<evidence type="ECO:0000313" key="19">
    <source>
        <dbReference type="Proteomes" id="UP000189580"/>
    </source>
</evidence>
<keyword evidence="10" id="KW-0804">Transcription</keyword>
<dbReference type="AlphaFoldDB" id="A0A167DM78"/>
<dbReference type="Proteomes" id="UP000189580">
    <property type="component" value="Chromosome a"/>
</dbReference>
<dbReference type="PRINTS" id="PR00503">
    <property type="entry name" value="BROMODOMAIN"/>
</dbReference>
<evidence type="ECO:0000256" key="3">
    <source>
        <dbReference type="ARBA" id="ARBA00013184"/>
    </source>
</evidence>
<comment type="catalytic activity">
    <reaction evidence="13">
        <text>L-lysyl-[protein] + acetyl-CoA = N(6)-acetyl-L-lysyl-[protein] + CoA + H(+)</text>
        <dbReference type="Rhea" id="RHEA:45948"/>
        <dbReference type="Rhea" id="RHEA-COMP:9752"/>
        <dbReference type="Rhea" id="RHEA-COMP:10731"/>
        <dbReference type="ChEBI" id="CHEBI:15378"/>
        <dbReference type="ChEBI" id="CHEBI:29969"/>
        <dbReference type="ChEBI" id="CHEBI:57287"/>
        <dbReference type="ChEBI" id="CHEBI:57288"/>
        <dbReference type="ChEBI" id="CHEBI:61930"/>
        <dbReference type="EC" id="2.3.1.48"/>
    </reaction>
</comment>
<keyword evidence="8 14" id="KW-0103">Bromodomain</keyword>
<dbReference type="CDD" id="cd05509">
    <property type="entry name" value="Bromo_gcn5_like"/>
    <property type="match status" value="1"/>
</dbReference>
<evidence type="ECO:0000256" key="7">
    <source>
        <dbReference type="ARBA" id="ARBA00023015"/>
    </source>
</evidence>
<dbReference type="KEGG" id="slb:AWJ20_1341"/>
<feature type="compositionally biased region" description="Acidic residues" evidence="15">
    <location>
        <begin position="27"/>
        <end position="170"/>
    </location>
</feature>
<feature type="compositionally biased region" description="Acidic residues" evidence="15">
    <location>
        <begin position="201"/>
        <end position="228"/>
    </location>
</feature>